<evidence type="ECO:0000313" key="1">
    <source>
        <dbReference type="EMBL" id="KAK7324404.1"/>
    </source>
</evidence>
<accession>A0AAN9KVM2</accession>
<comment type="caution">
    <text evidence="1">The sequence shown here is derived from an EMBL/GenBank/DDBJ whole genome shotgun (WGS) entry which is preliminary data.</text>
</comment>
<organism evidence="1 2">
    <name type="scientific">Canavalia gladiata</name>
    <name type="common">Sword bean</name>
    <name type="synonym">Dolichos gladiatus</name>
    <dbReference type="NCBI Taxonomy" id="3824"/>
    <lineage>
        <taxon>Eukaryota</taxon>
        <taxon>Viridiplantae</taxon>
        <taxon>Streptophyta</taxon>
        <taxon>Embryophyta</taxon>
        <taxon>Tracheophyta</taxon>
        <taxon>Spermatophyta</taxon>
        <taxon>Magnoliopsida</taxon>
        <taxon>eudicotyledons</taxon>
        <taxon>Gunneridae</taxon>
        <taxon>Pentapetalae</taxon>
        <taxon>rosids</taxon>
        <taxon>fabids</taxon>
        <taxon>Fabales</taxon>
        <taxon>Fabaceae</taxon>
        <taxon>Papilionoideae</taxon>
        <taxon>50 kb inversion clade</taxon>
        <taxon>NPAAA clade</taxon>
        <taxon>indigoferoid/millettioid clade</taxon>
        <taxon>Phaseoleae</taxon>
        <taxon>Canavalia</taxon>
    </lineage>
</organism>
<keyword evidence="2" id="KW-1185">Reference proteome</keyword>
<gene>
    <name evidence="1" type="ORF">VNO77_27940</name>
</gene>
<dbReference type="EMBL" id="JAYMYQ010000006">
    <property type="protein sequence ID" value="KAK7324404.1"/>
    <property type="molecule type" value="Genomic_DNA"/>
</dbReference>
<reference evidence="1 2" key="1">
    <citation type="submission" date="2024-01" db="EMBL/GenBank/DDBJ databases">
        <title>The genomes of 5 underutilized Papilionoideae crops provide insights into root nodulation and disease resistanc.</title>
        <authorList>
            <person name="Jiang F."/>
        </authorList>
    </citation>
    <scope>NUCLEOTIDE SEQUENCE [LARGE SCALE GENOMIC DNA]</scope>
    <source>
        <strain evidence="1">LVBAO_FW01</strain>
        <tissue evidence="1">Leaves</tissue>
    </source>
</reference>
<proteinExistence type="predicted"/>
<protein>
    <submittedName>
        <fullName evidence="1">Uncharacterized protein</fullName>
    </submittedName>
</protein>
<sequence>MDALLPCRQNKHQYWIEDSIIAEILKSQNVATEPSIGMIGHIQCERLSSIQIVQLPNSHLFYSAFPANPQTLASIVVTTHRCFVVSLPFKAFRL</sequence>
<dbReference type="Proteomes" id="UP001367508">
    <property type="component" value="Unassembled WGS sequence"/>
</dbReference>
<dbReference type="AlphaFoldDB" id="A0AAN9KVM2"/>
<name>A0AAN9KVM2_CANGL</name>
<evidence type="ECO:0000313" key="2">
    <source>
        <dbReference type="Proteomes" id="UP001367508"/>
    </source>
</evidence>